<dbReference type="CDD" id="cd05400">
    <property type="entry name" value="NT_2-5OAS_ClassI-CCAase"/>
    <property type="match status" value="1"/>
</dbReference>
<dbReference type="Gene3D" id="3.30.460.10">
    <property type="entry name" value="Beta Polymerase, domain 2"/>
    <property type="match status" value="1"/>
</dbReference>
<dbReference type="InterPro" id="IPR040511">
    <property type="entry name" value="AGS_C"/>
</dbReference>
<feature type="domain" description="Adenylyl/Guanylyl and SMODS C-terminal sensor" evidence="2">
    <location>
        <begin position="296"/>
        <end position="423"/>
    </location>
</feature>
<accession>A0A4Q5AT17</accession>
<evidence type="ECO:0000259" key="2">
    <source>
        <dbReference type="Pfam" id="PF18134"/>
    </source>
</evidence>
<gene>
    <name evidence="3" type="ORF">PG2001B_1716</name>
</gene>
<dbReference type="Pfam" id="PF18144">
    <property type="entry name" value="SMODS"/>
    <property type="match status" value="1"/>
</dbReference>
<dbReference type="AlphaFoldDB" id="A0A4Q5AT17"/>
<dbReference type="InterPro" id="IPR006116">
    <property type="entry name" value="NT_2-5OAS_ClassI-CCAase"/>
</dbReference>
<dbReference type="EMBL" id="RYUY01000016">
    <property type="protein sequence ID" value="RYQ36248.1"/>
    <property type="molecule type" value="Genomic_DNA"/>
</dbReference>
<evidence type="ECO:0000256" key="1">
    <source>
        <dbReference type="ARBA" id="ARBA00023118"/>
    </source>
</evidence>
<dbReference type="SUPFAM" id="SSF81301">
    <property type="entry name" value="Nucleotidyltransferase"/>
    <property type="match status" value="1"/>
</dbReference>
<organism evidence="3 4">
    <name type="scientific">Bifidobacterium pseudolongum subsp. globosum</name>
    <dbReference type="NCBI Taxonomy" id="1690"/>
    <lineage>
        <taxon>Bacteria</taxon>
        <taxon>Bacillati</taxon>
        <taxon>Actinomycetota</taxon>
        <taxon>Actinomycetes</taxon>
        <taxon>Bifidobacteriales</taxon>
        <taxon>Bifidobacteriaceae</taxon>
        <taxon>Bifidobacterium</taxon>
    </lineage>
</organism>
<proteinExistence type="predicted"/>
<name>A0A4Q5AT17_9BIFI</name>
<dbReference type="Pfam" id="PF18134">
    <property type="entry name" value="AGS_C"/>
    <property type="match status" value="1"/>
</dbReference>
<dbReference type="Proteomes" id="UP000293208">
    <property type="component" value="Unassembled WGS sequence"/>
</dbReference>
<evidence type="ECO:0000313" key="3">
    <source>
        <dbReference type="EMBL" id="RYQ36248.1"/>
    </source>
</evidence>
<dbReference type="GO" id="GO:0051607">
    <property type="term" value="P:defense response to virus"/>
    <property type="evidence" value="ECO:0007669"/>
    <property type="project" value="UniProtKB-KW"/>
</dbReference>
<reference evidence="3 4" key="1">
    <citation type="submission" date="2018-12" db="EMBL/GenBank/DDBJ databases">
        <title>Unveiling genomic diversity among members of the Bifidobacterium pseudolongum species, a widely distributed gut commensal of the animal kingdom.</title>
        <authorList>
            <person name="Lugli G.A."/>
            <person name="Duranti S."/>
            <person name="Albert K."/>
            <person name="Mancabelli L."/>
            <person name="Napoli S."/>
            <person name="Viappiani A."/>
            <person name="Anzalone R."/>
            <person name="Longhi G."/>
            <person name="Milani C."/>
            <person name="Turroni F."/>
            <person name="Alessandri G."/>
            <person name="Sela D.A."/>
            <person name="Van Sinderen D."/>
            <person name="Ventura M."/>
        </authorList>
    </citation>
    <scope>NUCLEOTIDE SEQUENCE [LARGE SCALE GENOMIC DNA]</scope>
    <source>
        <strain evidence="3 4">2001B</strain>
    </source>
</reference>
<evidence type="ECO:0000313" key="4">
    <source>
        <dbReference type="Proteomes" id="UP000293208"/>
    </source>
</evidence>
<dbReference type="GO" id="GO:0016779">
    <property type="term" value="F:nucleotidyltransferase activity"/>
    <property type="evidence" value="ECO:0007669"/>
    <property type="project" value="InterPro"/>
</dbReference>
<dbReference type="InterPro" id="IPR043519">
    <property type="entry name" value="NT_sf"/>
</dbReference>
<protein>
    <submittedName>
        <fullName evidence="3">Nucleotidyltransferase</fullName>
    </submittedName>
</protein>
<keyword evidence="3" id="KW-0808">Transferase</keyword>
<comment type="caution">
    <text evidence="3">The sequence shown here is derived from an EMBL/GenBank/DDBJ whole genome shotgun (WGS) entry which is preliminary data.</text>
</comment>
<sequence length="426" mass="49636">MFDATLFNLKVGSERAQVIRNRRDEITKALNKGFRDTESAQNNRLMVGSWGRNTAINGVSDLDMIYVLPESLRDETRRESGAEKILSKTRDYLRERYPATNIKVDHLVVVVQFADFKFEVQPCFENEDGSFDFPDTYAKTWKRTDPRSEIKELQAVNDRTYGNARILCRLVRAWKNKHAVKMNGLLVDTFVWRFMNEHDEYSLGRTLLYDQMLLDFFKYLAQLPKKEYWMALGSNQRVNVAKPFQSKAKKTIGLCQEAIDAEDTEEMAAKWRKVLGRFVPIDDVDSEKGKCSDYVDTEEFIEDFHPIDISFELALECEVTQDGFRPKLLADMLKMNIPLFPKKRLHFKIQYCNVPEPYTLLWKVLNRGKEAEKRNCVRGQIIDGKERNGHIEHTQFKGEHYVECYVVKDGVVVAKARQVVPIEEEN</sequence>
<keyword evidence="1" id="KW-0051">Antiviral defense</keyword>